<feature type="domain" description="R3H" evidence="8">
    <location>
        <begin position="191"/>
        <end position="257"/>
    </location>
</feature>
<sequence length="257" mass="28097">MPTYEGKTIEMAIEAGLLAMGLTQDDVQIDVLNDAKRGFLGFGAKQARISMTLKQPAAAPEVTAAPVAEPTPAPEPTVPAPAVDPEAAAAAQVAAAEEARRAERKQINDAALAAVQEYLTNSIAALGIEAKVHYQHMTGGVMFQIDADKDALLIGKHGKTINSLQLLAQTLFNHRGRAKWTIMLNVGDYRQRRDESVRRLAQRTAREVLASGKTVYLDPMPSFERKAIHHELQDNKYATTRSEGVEPHRYVVVVPRR</sequence>
<comment type="caution">
    <text evidence="6">Lacks conserved residue(s) required for the propagation of feature annotation.</text>
</comment>
<evidence type="ECO:0000256" key="5">
    <source>
        <dbReference type="ARBA" id="ARBA00023316"/>
    </source>
</evidence>
<dbReference type="GO" id="GO:0071555">
    <property type="term" value="P:cell wall organization"/>
    <property type="evidence" value="ECO:0007669"/>
    <property type="project" value="UniProtKB-KW"/>
</dbReference>
<evidence type="ECO:0000256" key="3">
    <source>
        <dbReference type="ARBA" id="ARBA00022960"/>
    </source>
</evidence>
<dbReference type="RefSeq" id="WP_054679055.1">
    <property type="nucleotide sequence ID" value="NZ_AYYO01000017.1"/>
</dbReference>
<comment type="similarity">
    <text evidence="6">Belongs to the KhpB RNA-binding protein family.</text>
</comment>
<keyword evidence="5 6" id="KW-0961">Cell wall biogenesis/degradation</keyword>
<evidence type="ECO:0000256" key="2">
    <source>
        <dbReference type="ARBA" id="ARBA00022884"/>
    </source>
</evidence>
<dbReference type="InterPro" id="IPR038247">
    <property type="entry name" value="Jag_N_dom_sf"/>
</dbReference>
<dbReference type="OrthoDB" id="9794483at2"/>
<dbReference type="GO" id="GO:0008360">
    <property type="term" value="P:regulation of cell shape"/>
    <property type="evidence" value="ECO:0007669"/>
    <property type="project" value="UniProtKB-KW"/>
</dbReference>
<evidence type="ECO:0000313" key="10">
    <source>
        <dbReference type="Proteomes" id="UP000051679"/>
    </source>
</evidence>
<evidence type="ECO:0000256" key="1">
    <source>
        <dbReference type="ARBA" id="ARBA00022490"/>
    </source>
</evidence>
<protein>
    <recommendedName>
        <fullName evidence="6">RNA-binding protein KhpB</fullName>
    </recommendedName>
    <alternativeName>
        <fullName evidence="6">RNA-binding protein EloR</fullName>
    </alternativeName>
</protein>
<keyword evidence="3 6" id="KW-0133">Cell shape</keyword>
<dbReference type="GO" id="GO:0005737">
    <property type="term" value="C:cytoplasm"/>
    <property type="evidence" value="ECO:0007669"/>
    <property type="project" value="UniProtKB-SubCell"/>
</dbReference>
<dbReference type="PANTHER" id="PTHR35800">
    <property type="entry name" value="PROTEIN JAG"/>
    <property type="match status" value="1"/>
</dbReference>
<feature type="domain" description="KH type-2" evidence="7">
    <location>
        <begin position="115"/>
        <end position="190"/>
    </location>
</feature>
<dbReference type="InterPro" id="IPR001374">
    <property type="entry name" value="R3H_dom"/>
</dbReference>
<dbReference type="PATRIC" id="fig|1291052.5.peg.1221"/>
<dbReference type="PANTHER" id="PTHR35800:SF1">
    <property type="entry name" value="RNA-BINDING PROTEIN KHPB"/>
    <property type="match status" value="1"/>
</dbReference>
<dbReference type="SMART" id="SM00393">
    <property type="entry name" value="R3H"/>
    <property type="match status" value="1"/>
</dbReference>
<gene>
    <name evidence="6" type="primary">khpB</name>
    <name evidence="6" type="synonym">eloR</name>
    <name evidence="9" type="ORF">FC18_GL001203</name>
</gene>
<comment type="subunit">
    <text evidence="6">Forms a complex with KhpA.</text>
</comment>
<dbReference type="InterPro" id="IPR038008">
    <property type="entry name" value="Jag_KH"/>
</dbReference>
<dbReference type="EMBL" id="AYYO01000017">
    <property type="protein sequence ID" value="KRM55585.1"/>
    <property type="molecule type" value="Genomic_DNA"/>
</dbReference>
<organism evidence="9 10">
    <name type="scientific">Lacticaseibacillus sharpeae JCM 1186 = DSM 20505</name>
    <dbReference type="NCBI Taxonomy" id="1291052"/>
    <lineage>
        <taxon>Bacteria</taxon>
        <taxon>Bacillati</taxon>
        <taxon>Bacillota</taxon>
        <taxon>Bacilli</taxon>
        <taxon>Lactobacillales</taxon>
        <taxon>Lactobacillaceae</taxon>
        <taxon>Lacticaseibacillus</taxon>
    </lineage>
</organism>
<dbReference type="PROSITE" id="PS51061">
    <property type="entry name" value="R3H"/>
    <property type="match status" value="1"/>
</dbReference>
<comment type="function">
    <text evidence="6">A probable RNA chaperone. Forms a complex with KhpA which binds to cellular RNA and controls its expression. Plays a role in peptidoglycan (PG) homeostasis and cell length regulation.</text>
</comment>
<dbReference type="Gene3D" id="3.30.300.20">
    <property type="match status" value="1"/>
</dbReference>
<keyword evidence="2 6" id="KW-0694">RNA-binding</keyword>
<evidence type="ECO:0000256" key="6">
    <source>
        <dbReference type="HAMAP-Rule" id="MF_00867"/>
    </source>
</evidence>
<name>A0A0R1ZKS9_9LACO</name>
<dbReference type="InterPro" id="IPR034079">
    <property type="entry name" value="R3H_KhpB"/>
</dbReference>
<dbReference type="InterPro" id="IPR039247">
    <property type="entry name" value="KhpB"/>
</dbReference>
<keyword evidence="10" id="KW-1185">Reference proteome</keyword>
<dbReference type="Pfam" id="PF01424">
    <property type="entry name" value="R3H"/>
    <property type="match status" value="1"/>
</dbReference>
<comment type="domain">
    <text evidence="6">Has an N-terminal Jag-N domain and 2 RNA-binding domains (KH and R3H).</text>
</comment>
<dbReference type="PROSITE" id="PS50823">
    <property type="entry name" value="KH_TYPE_2"/>
    <property type="match status" value="1"/>
</dbReference>
<dbReference type="InterPro" id="IPR015946">
    <property type="entry name" value="KH_dom-like_a/b"/>
</dbReference>
<comment type="caution">
    <text evidence="9">The sequence shown here is derived from an EMBL/GenBank/DDBJ whole genome shotgun (WGS) entry which is preliminary data.</text>
</comment>
<dbReference type="Gene3D" id="3.30.30.80">
    <property type="entry name" value="probable RNA-binding protein from clostridium symbiosum atcc 14940"/>
    <property type="match status" value="1"/>
</dbReference>
<evidence type="ECO:0000313" key="9">
    <source>
        <dbReference type="EMBL" id="KRM55585.1"/>
    </source>
</evidence>
<comment type="subcellular location">
    <subcellularLocation>
        <location evidence="6">Cytoplasm</location>
    </subcellularLocation>
</comment>
<dbReference type="GO" id="GO:0009252">
    <property type="term" value="P:peptidoglycan biosynthetic process"/>
    <property type="evidence" value="ECO:0007669"/>
    <property type="project" value="UniProtKB-UniRule"/>
</dbReference>
<reference evidence="9 10" key="1">
    <citation type="journal article" date="2015" name="Genome Announc.">
        <title>Expanding the biotechnology potential of lactobacilli through comparative genomics of 213 strains and associated genera.</title>
        <authorList>
            <person name="Sun Z."/>
            <person name="Harris H.M."/>
            <person name="McCann A."/>
            <person name="Guo C."/>
            <person name="Argimon S."/>
            <person name="Zhang W."/>
            <person name="Yang X."/>
            <person name="Jeffery I.B."/>
            <person name="Cooney J.C."/>
            <person name="Kagawa T.F."/>
            <person name="Liu W."/>
            <person name="Song Y."/>
            <person name="Salvetti E."/>
            <person name="Wrobel A."/>
            <person name="Rasinkangas P."/>
            <person name="Parkhill J."/>
            <person name="Rea M.C."/>
            <person name="O'Sullivan O."/>
            <person name="Ritari J."/>
            <person name="Douillard F.P."/>
            <person name="Paul Ross R."/>
            <person name="Yang R."/>
            <person name="Briner A.E."/>
            <person name="Felis G.E."/>
            <person name="de Vos W.M."/>
            <person name="Barrangou R."/>
            <person name="Klaenhammer T.R."/>
            <person name="Caufield P.W."/>
            <person name="Cui Y."/>
            <person name="Zhang H."/>
            <person name="O'Toole P.W."/>
        </authorList>
    </citation>
    <scope>NUCLEOTIDE SEQUENCE [LARGE SCALE GENOMIC DNA]</scope>
    <source>
        <strain evidence="9 10">DSM 20505</strain>
    </source>
</reference>
<evidence type="ECO:0000259" key="7">
    <source>
        <dbReference type="PROSITE" id="PS50823"/>
    </source>
</evidence>
<evidence type="ECO:0000259" key="8">
    <source>
        <dbReference type="PROSITE" id="PS51061"/>
    </source>
</evidence>
<dbReference type="InterPro" id="IPR004044">
    <property type="entry name" value="KH_dom_type_2"/>
</dbReference>
<dbReference type="SUPFAM" id="SSF82708">
    <property type="entry name" value="R3H domain"/>
    <property type="match status" value="1"/>
</dbReference>
<dbReference type="NCBIfam" id="NF041568">
    <property type="entry name" value="Jag_EloR"/>
    <property type="match status" value="1"/>
</dbReference>
<dbReference type="Proteomes" id="UP000051679">
    <property type="component" value="Unassembled WGS sequence"/>
</dbReference>
<dbReference type="CDD" id="cd02644">
    <property type="entry name" value="R3H_jag"/>
    <property type="match status" value="1"/>
</dbReference>
<evidence type="ECO:0000256" key="4">
    <source>
        <dbReference type="ARBA" id="ARBA00023186"/>
    </source>
</evidence>
<dbReference type="AlphaFoldDB" id="A0A0R1ZKS9"/>
<keyword evidence="1 6" id="KW-0963">Cytoplasm</keyword>
<dbReference type="STRING" id="1291052.FC18_GL001203"/>
<dbReference type="SMART" id="SM01245">
    <property type="entry name" value="Jag_N"/>
    <property type="match status" value="1"/>
</dbReference>
<dbReference type="Gene3D" id="3.30.1370.50">
    <property type="entry name" value="R3H-like domain"/>
    <property type="match status" value="1"/>
</dbReference>
<dbReference type="InterPro" id="IPR032782">
    <property type="entry name" value="KhpB_N"/>
</dbReference>
<accession>A0A0R1ZKS9</accession>
<proteinExistence type="inferred from homology"/>
<dbReference type="HAMAP" id="MF_00867">
    <property type="entry name" value="KhpB"/>
    <property type="match status" value="1"/>
</dbReference>
<keyword evidence="4 6" id="KW-0143">Chaperone</keyword>
<dbReference type="CDD" id="cd02414">
    <property type="entry name" value="KH-II_Jag"/>
    <property type="match status" value="1"/>
</dbReference>
<dbReference type="GO" id="GO:0003723">
    <property type="term" value="F:RNA binding"/>
    <property type="evidence" value="ECO:0007669"/>
    <property type="project" value="UniProtKB-UniRule"/>
</dbReference>
<dbReference type="InterPro" id="IPR036867">
    <property type="entry name" value="R3H_dom_sf"/>
</dbReference>
<dbReference type="Pfam" id="PF14804">
    <property type="entry name" value="Jag_N"/>
    <property type="match status" value="1"/>
</dbReference>